<feature type="compositionally biased region" description="Basic and acidic residues" evidence="1">
    <location>
        <begin position="96"/>
        <end position="108"/>
    </location>
</feature>
<dbReference type="Proteomes" id="UP001141806">
    <property type="component" value="Unassembled WGS sequence"/>
</dbReference>
<keyword evidence="3" id="KW-1185">Reference proteome</keyword>
<gene>
    <name evidence="2" type="ORF">NE237_026695</name>
</gene>
<organism evidence="2 3">
    <name type="scientific">Protea cynaroides</name>
    <dbReference type="NCBI Taxonomy" id="273540"/>
    <lineage>
        <taxon>Eukaryota</taxon>
        <taxon>Viridiplantae</taxon>
        <taxon>Streptophyta</taxon>
        <taxon>Embryophyta</taxon>
        <taxon>Tracheophyta</taxon>
        <taxon>Spermatophyta</taxon>
        <taxon>Magnoliopsida</taxon>
        <taxon>Proteales</taxon>
        <taxon>Proteaceae</taxon>
        <taxon>Protea</taxon>
    </lineage>
</organism>
<dbReference type="AlphaFoldDB" id="A0A9Q0K0S0"/>
<proteinExistence type="predicted"/>
<evidence type="ECO:0000313" key="3">
    <source>
        <dbReference type="Proteomes" id="UP001141806"/>
    </source>
</evidence>
<protein>
    <submittedName>
        <fullName evidence="2">Uncharacterized protein</fullName>
    </submittedName>
</protein>
<reference evidence="2" key="1">
    <citation type="journal article" date="2023" name="Plant J.">
        <title>The genome of the king protea, Protea cynaroides.</title>
        <authorList>
            <person name="Chang J."/>
            <person name="Duong T.A."/>
            <person name="Schoeman C."/>
            <person name="Ma X."/>
            <person name="Roodt D."/>
            <person name="Barker N."/>
            <person name="Li Z."/>
            <person name="Van de Peer Y."/>
            <person name="Mizrachi E."/>
        </authorList>
    </citation>
    <scope>NUCLEOTIDE SEQUENCE</scope>
    <source>
        <tissue evidence="2">Young leaves</tissue>
    </source>
</reference>
<name>A0A9Q0K0S0_9MAGN</name>
<accession>A0A9Q0K0S0</accession>
<evidence type="ECO:0000256" key="1">
    <source>
        <dbReference type="SAM" id="MobiDB-lite"/>
    </source>
</evidence>
<evidence type="ECO:0000313" key="2">
    <source>
        <dbReference type="EMBL" id="KAJ4959584.1"/>
    </source>
</evidence>
<dbReference type="EMBL" id="JAMYWD010000010">
    <property type="protein sequence ID" value="KAJ4959584.1"/>
    <property type="molecule type" value="Genomic_DNA"/>
</dbReference>
<comment type="caution">
    <text evidence="2">The sequence shown here is derived from an EMBL/GenBank/DDBJ whole genome shotgun (WGS) entry which is preliminary data.</text>
</comment>
<feature type="region of interest" description="Disordered" evidence="1">
    <location>
        <begin position="83"/>
        <end position="126"/>
    </location>
</feature>
<sequence length="126" mass="14067">MDNYTLGCFKGKRSQCSRSRKSSGNSAPSSLQRRILGQLHPFLSHGVESFPPPRVTDQVDLVLGNAHLLSQFIEEAARYQGIESPVKASEQSGSEQCHHVDQEEENRMTQHHCGNVGSDEHRTRLP</sequence>